<protein>
    <submittedName>
        <fullName evidence="2">Uncharacterized protein</fullName>
    </submittedName>
</protein>
<evidence type="ECO:0000313" key="2">
    <source>
        <dbReference type="EMBL" id="KLL12583.1"/>
    </source>
</evidence>
<organism evidence="2 3">
    <name type="scientific">Protofrankia coriariae</name>
    <dbReference type="NCBI Taxonomy" id="1562887"/>
    <lineage>
        <taxon>Bacteria</taxon>
        <taxon>Bacillati</taxon>
        <taxon>Actinomycetota</taxon>
        <taxon>Actinomycetes</taxon>
        <taxon>Frankiales</taxon>
        <taxon>Frankiaceae</taxon>
        <taxon>Protofrankia</taxon>
    </lineage>
</organism>
<feature type="compositionally biased region" description="Low complexity" evidence="1">
    <location>
        <begin position="106"/>
        <end position="122"/>
    </location>
</feature>
<gene>
    <name evidence="2" type="ORF">FrCorBMG51_02450</name>
</gene>
<dbReference type="RefSeq" id="WP_047221517.1">
    <property type="nucleotide sequence ID" value="NZ_JWIO01000003.1"/>
</dbReference>
<evidence type="ECO:0000313" key="3">
    <source>
        <dbReference type="Proteomes" id="UP000035425"/>
    </source>
</evidence>
<feature type="compositionally biased region" description="Basic and acidic residues" evidence="1">
    <location>
        <begin position="77"/>
        <end position="90"/>
    </location>
</feature>
<sequence length="122" mass="12163">MNATRSSDAFTFSALSSAEFSALSGRISPLLTVAVNLLQDAGTPGTSTGYVTAAPGALGTTARLGGCQPAACGGLGERGDQVRVEAEQHRPRAVSRGGDLGPPRCSSPVAPAPAGSRPPSRT</sequence>
<dbReference type="Proteomes" id="UP000035425">
    <property type="component" value="Unassembled WGS sequence"/>
</dbReference>
<reference evidence="2 3" key="1">
    <citation type="submission" date="2014-12" db="EMBL/GenBank/DDBJ databases">
        <title>Frankia sp. BMG5.1 draft genome.</title>
        <authorList>
            <person name="Gtari M."/>
            <person name="Ghodhbane-Gtari F."/>
            <person name="Nouioui I."/>
            <person name="Ktari A."/>
            <person name="Hezbri K."/>
            <person name="Mimouni W."/>
            <person name="Sbissi I."/>
            <person name="Ayari A."/>
            <person name="Yamanaka T."/>
            <person name="Normand P."/>
            <person name="Tisa L.S."/>
            <person name="Boudabous A."/>
        </authorList>
    </citation>
    <scope>NUCLEOTIDE SEQUENCE [LARGE SCALE GENOMIC DNA]</scope>
    <source>
        <strain evidence="2 3">BMG5.1</strain>
    </source>
</reference>
<proteinExistence type="predicted"/>
<evidence type="ECO:0000256" key="1">
    <source>
        <dbReference type="SAM" id="MobiDB-lite"/>
    </source>
</evidence>
<name>A0ABR5F7D7_9ACTN</name>
<keyword evidence="3" id="KW-1185">Reference proteome</keyword>
<dbReference type="EMBL" id="JWIO01000003">
    <property type="protein sequence ID" value="KLL12583.1"/>
    <property type="molecule type" value="Genomic_DNA"/>
</dbReference>
<comment type="caution">
    <text evidence="2">The sequence shown here is derived from an EMBL/GenBank/DDBJ whole genome shotgun (WGS) entry which is preliminary data.</text>
</comment>
<feature type="region of interest" description="Disordered" evidence="1">
    <location>
        <begin position="74"/>
        <end position="122"/>
    </location>
</feature>
<accession>A0ABR5F7D7</accession>